<gene>
    <name evidence="6" type="primary">nusB</name>
    <name evidence="8" type="ORF">EDD57_10664</name>
</gene>
<accession>A0A4R2SB05</accession>
<feature type="domain" description="NusB/RsmB/TIM44" evidence="7">
    <location>
        <begin position="6"/>
        <end position="129"/>
    </location>
</feature>
<proteinExistence type="inferred from homology"/>
<dbReference type="Pfam" id="PF01029">
    <property type="entry name" value="NusB"/>
    <property type="match status" value="1"/>
</dbReference>
<dbReference type="NCBIfam" id="TIGR01951">
    <property type="entry name" value="nusB"/>
    <property type="match status" value="1"/>
</dbReference>
<keyword evidence="4 6" id="KW-0805">Transcription regulation</keyword>
<comment type="similarity">
    <text evidence="1 6">Belongs to the NusB family.</text>
</comment>
<dbReference type="InterPro" id="IPR035926">
    <property type="entry name" value="NusB-like_sf"/>
</dbReference>
<evidence type="ECO:0000313" key="9">
    <source>
        <dbReference type="Proteomes" id="UP000294746"/>
    </source>
</evidence>
<evidence type="ECO:0000256" key="3">
    <source>
        <dbReference type="ARBA" id="ARBA00022884"/>
    </source>
</evidence>
<evidence type="ECO:0000259" key="7">
    <source>
        <dbReference type="Pfam" id="PF01029"/>
    </source>
</evidence>
<dbReference type="GO" id="GO:0031564">
    <property type="term" value="P:transcription antitermination"/>
    <property type="evidence" value="ECO:0007669"/>
    <property type="project" value="UniProtKB-KW"/>
</dbReference>
<dbReference type="GO" id="GO:0005829">
    <property type="term" value="C:cytosol"/>
    <property type="evidence" value="ECO:0007669"/>
    <property type="project" value="TreeGrafter"/>
</dbReference>
<sequence length="139" mass="15961">MSRRLSREIAIQSLYQQDVHPEADLQMIRELEKKVQGEDLGFYRFLVQGVKEHHPKIDPILERYVKEGWKLSRLSAVDRAVLRVATLELLYQPETPSGAVLNEAVELSKAFSGMETSRFINGILGKLAKDLDQLREEIQ</sequence>
<evidence type="ECO:0000256" key="1">
    <source>
        <dbReference type="ARBA" id="ARBA00005952"/>
    </source>
</evidence>
<keyword evidence="2 6" id="KW-0889">Transcription antitermination</keyword>
<keyword evidence="5 6" id="KW-0804">Transcription</keyword>
<dbReference type="PANTHER" id="PTHR11078:SF3">
    <property type="entry name" value="ANTITERMINATION NUSB DOMAIN-CONTAINING PROTEIN"/>
    <property type="match status" value="1"/>
</dbReference>
<keyword evidence="3 6" id="KW-0694">RNA-binding</keyword>
<dbReference type="GO" id="GO:0006353">
    <property type="term" value="P:DNA-templated transcription termination"/>
    <property type="evidence" value="ECO:0007669"/>
    <property type="project" value="UniProtKB-UniRule"/>
</dbReference>
<dbReference type="Gene3D" id="1.10.940.10">
    <property type="entry name" value="NusB-like"/>
    <property type="match status" value="1"/>
</dbReference>
<dbReference type="AlphaFoldDB" id="A0A4R2SB05"/>
<dbReference type="HAMAP" id="MF_00073">
    <property type="entry name" value="NusB"/>
    <property type="match status" value="1"/>
</dbReference>
<comment type="function">
    <text evidence="6">Involved in transcription antitermination. Required for transcription of ribosomal RNA (rRNA) genes. Binds specifically to the boxA antiterminator sequence of the ribosomal RNA (rrn) operons.</text>
</comment>
<keyword evidence="9" id="KW-1185">Reference proteome</keyword>
<evidence type="ECO:0000256" key="5">
    <source>
        <dbReference type="ARBA" id="ARBA00023163"/>
    </source>
</evidence>
<dbReference type="GO" id="GO:0003723">
    <property type="term" value="F:RNA binding"/>
    <property type="evidence" value="ECO:0007669"/>
    <property type="project" value="UniProtKB-UniRule"/>
</dbReference>
<name>A0A4R2SB05_9BACL</name>
<dbReference type="Proteomes" id="UP000294746">
    <property type="component" value="Unassembled WGS sequence"/>
</dbReference>
<dbReference type="RefSeq" id="WP_131848088.1">
    <property type="nucleotide sequence ID" value="NZ_SLXV01000006.1"/>
</dbReference>
<evidence type="ECO:0000256" key="2">
    <source>
        <dbReference type="ARBA" id="ARBA00022814"/>
    </source>
</evidence>
<dbReference type="InterPro" id="IPR006027">
    <property type="entry name" value="NusB_RsmB_TIM44"/>
</dbReference>
<dbReference type="OrthoDB" id="9811381at2"/>
<dbReference type="EMBL" id="SLXV01000006">
    <property type="protein sequence ID" value="TCP69748.1"/>
    <property type="molecule type" value="Genomic_DNA"/>
</dbReference>
<dbReference type="PANTHER" id="PTHR11078">
    <property type="entry name" value="N UTILIZATION SUBSTANCE PROTEIN B-RELATED"/>
    <property type="match status" value="1"/>
</dbReference>
<dbReference type="SUPFAM" id="SSF48013">
    <property type="entry name" value="NusB-like"/>
    <property type="match status" value="1"/>
</dbReference>
<reference evidence="8 9" key="1">
    <citation type="submission" date="2019-03" db="EMBL/GenBank/DDBJ databases">
        <title>Genomic Encyclopedia of Type Strains, Phase IV (KMG-IV): sequencing the most valuable type-strain genomes for metagenomic binning, comparative biology and taxonomic classification.</title>
        <authorList>
            <person name="Goeker M."/>
        </authorList>
    </citation>
    <scope>NUCLEOTIDE SEQUENCE [LARGE SCALE GENOMIC DNA]</scope>
    <source>
        <strain evidence="8 9">DSM 46831</strain>
    </source>
</reference>
<organism evidence="8 9">
    <name type="scientific">Baia soyae</name>
    <dbReference type="NCBI Taxonomy" id="1544746"/>
    <lineage>
        <taxon>Bacteria</taxon>
        <taxon>Bacillati</taxon>
        <taxon>Bacillota</taxon>
        <taxon>Bacilli</taxon>
        <taxon>Bacillales</taxon>
        <taxon>Thermoactinomycetaceae</taxon>
        <taxon>Baia</taxon>
    </lineage>
</organism>
<protein>
    <recommendedName>
        <fullName evidence="6">Transcription antitermination protein NusB</fullName>
    </recommendedName>
    <alternativeName>
        <fullName evidence="6">Antitermination factor NusB</fullName>
    </alternativeName>
</protein>
<evidence type="ECO:0000256" key="6">
    <source>
        <dbReference type="HAMAP-Rule" id="MF_00073"/>
    </source>
</evidence>
<comment type="caution">
    <text evidence="8">The sequence shown here is derived from an EMBL/GenBank/DDBJ whole genome shotgun (WGS) entry which is preliminary data.</text>
</comment>
<evidence type="ECO:0000313" key="8">
    <source>
        <dbReference type="EMBL" id="TCP69748.1"/>
    </source>
</evidence>
<evidence type="ECO:0000256" key="4">
    <source>
        <dbReference type="ARBA" id="ARBA00023015"/>
    </source>
</evidence>
<dbReference type="InterPro" id="IPR011605">
    <property type="entry name" value="NusB_fam"/>
</dbReference>